<dbReference type="Proteomes" id="UP000324800">
    <property type="component" value="Unassembled WGS sequence"/>
</dbReference>
<sequence>MGVELKDGADSQVVIKEVEPMLEPVGNKEAVVNLEQFEMTQETTTSQNNPALRKDMLNLESLAIPGDITSATWTNLSLFSYDADAEKFHLLDHKRIFRQVSTIHTVPQQHSLDCLLVVSINGEWLFLQWHENDFFPLASGSFMDAVVKITKTPQQRRFRINPTYQFSVLVIPQEENQCTHISKPNITSPSKKPLNSDPQSTFDEVSCLLNDNLNATERISFRAVCFVDETVLIGLQYDGLGSILMYDISEKMDETLLNIPQ</sequence>
<proteinExistence type="predicted"/>
<organism evidence="1 2">
    <name type="scientific">Streblomastix strix</name>
    <dbReference type="NCBI Taxonomy" id="222440"/>
    <lineage>
        <taxon>Eukaryota</taxon>
        <taxon>Metamonada</taxon>
        <taxon>Preaxostyla</taxon>
        <taxon>Oxymonadida</taxon>
        <taxon>Streblomastigidae</taxon>
        <taxon>Streblomastix</taxon>
    </lineage>
</organism>
<dbReference type="AlphaFoldDB" id="A0A5J4UPE4"/>
<comment type="caution">
    <text evidence="1">The sequence shown here is derived from an EMBL/GenBank/DDBJ whole genome shotgun (WGS) entry which is preliminary data.</text>
</comment>
<name>A0A5J4UPE4_9EUKA</name>
<accession>A0A5J4UPE4</accession>
<reference evidence="1 2" key="1">
    <citation type="submission" date="2019-03" db="EMBL/GenBank/DDBJ databases">
        <title>Single cell metagenomics reveals metabolic interactions within the superorganism composed of flagellate Streblomastix strix and complex community of Bacteroidetes bacteria on its surface.</title>
        <authorList>
            <person name="Treitli S.C."/>
            <person name="Kolisko M."/>
            <person name="Husnik F."/>
            <person name="Keeling P."/>
            <person name="Hampl V."/>
        </authorList>
    </citation>
    <scope>NUCLEOTIDE SEQUENCE [LARGE SCALE GENOMIC DNA]</scope>
    <source>
        <strain evidence="1">ST1C</strain>
    </source>
</reference>
<evidence type="ECO:0000313" key="2">
    <source>
        <dbReference type="Proteomes" id="UP000324800"/>
    </source>
</evidence>
<dbReference type="EMBL" id="SNRW01013706">
    <property type="protein sequence ID" value="KAA6372297.1"/>
    <property type="molecule type" value="Genomic_DNA"/>
</dbReference>
<feature type="non-terminal residue" evidence="1">
    <location>
        <position position="261"/>
    </location>
</feature>
<protein>
    <submittedName>
        <fullName evidence="1">Uncharacterized protein</fullName>
    </submittedName>
</protein>
<gene>
    <name evidence="1" type="ORF">EZS28_032175</name>
</gene>
<evidence type="ECO:0000313" key="1">
    <source>
        <dbReference type="EMBL" id="KAA6372297.1"/>
    </source>
</evidence>